<gene>
    <name evidence="7" type="ORF">HLB09_08000</name>
</gene>
<dbReference type="InterPro" id="IPR029044">
    <property type="entry name" value="Nucleotide-diphossugar_trans"/>
</dbReference>
<dbReference type="EMBL" id="JABEMA010000091">
    <property type="protein sequence ID" value="NNH23033.1"/>
    <property type="molecule type" value="Genomic_DNA"/>
</dbReference>
<keyword evidence="3" id="KW-0328">Glycosyltransferase</keyword>
<protein>
    <submittedName>
        <fullName evidence="7">Glycosyltransferase family 2 protein</fullName>
    </submittedName>
</protein>
<evidence type="ECO:0000313" key="8">
    <source>
        <dbReference type="Proteomes" id="UP000555552"/>
    </source>
</evidence>
<dbReference type="InterPro" id="IPR001173">
    <property type="entry name" value="Glyco_trans_2-like"/>
</dbReference>
<dbReference type="PANTHER" id="PTHR43179:SF12">
    <property type="entry name" value="GALACTOFURANOSYLTRANSFERASE GLFT2"/>
    <property type="match status" value="1"/>
</dbReference>
<evidence type="ECO:0000259" key="6">
    <source>
        <dbReference type="Pfam" id="PF00535"/>
    </source>
</evidence>
<dbReference type="SUPFAM" id="SSF53448">
    <property type="entry name" value="Nucleotide-diphospho-sugar transferases"/>
    <property type="match status" value="1"/>
</dbReference>
<dbReference type="Gene3D" id="3.90.550.10">
    <property type="entry name" value="Spore Coat Polysaccharide Biosynthesis Protein SpsA, Chain A"/>
    <property type="match status" value="1"/>
</dbReference>
<comment type="similarity">
    <text evidence="2">Belongs to the glycosyltransferase 2 family.</text>
</comment>
<feature type="compositionally biased region" description="Gly residues" evidence="5">
    <location>
        <begin position="26"/>
        <end position="35"/>
    </location>
</feature>
<dbReference type="AlphaFoldDB" id="A0A849BNX3"/>
<evidence type="ECO:0000256" key="4">
    <source>
        <dbReference type="ARBA" id="ARBA00022679"/>
    </source>
</evidence>
<name>A0A849BNX3_9ACTN</name>
<feature type="region of interest" description="Disordered" evidence="5">
    <location>
        <begin position="1"/>
        <end position="96"/>
    </location>
</feature>
<feature type="domain" description="Glycosyltransferase 2-like" evidence="6">
    <location>
        <begin position="132"/>
        <end position="258"/>
    </location>
</feature>
<comment type="caution">
    <text evidence="7">The sequence shown here is derived from an EMBL/GenBank/DDBJ whole genome shotgun (WGS) entry which is preliminary data.</text>
</comment>
<evidence type="ECO:0000256" key="3">
    <source>
        <dbReference type="ARBA" id="ARBA00022676"/>
    </source>
</evidence>
<comment type="pathway">
    <text evidence="1">Cell wall biogenesis; cell wall polysaccharide biosynthesis.</text>
</comment>
<dbReference type="PANTHER" id="PTHR43179">
    <property type="entry name" value="RHAMNOSYLTRANSFERASE WBBL"/>
    <property type="match status" value="1"/>
</dbReference>
<feature type="compositionally biased region" description="Low complexity" evidence="5">
    <location>
        <begin position="1"/>
        <end position="25"/>
    </location>
</feature>
<evidence type="ECO:0000313" key="7">
    <source>
        <dbReference type="EMBL" id="NNH23033.1"/>
    </source>
</evidence>
<evidence type="ECO:0000256" key="5">
    <source>
        <dbReference type="SAM" id="MobiDB-lite"/>
    </source>
</evidence>
<dbReference type="GO" id="GO:0016757">
    <property type="term" value="F:glycosyltransferase activity"/>
    <property type="evidence" value="ECO:0007669"/>
    <property type="project" value="UniProtKB-KW"/>
</dbReference>
<keyword evidence="8" id="KW-1185">Reference proteome</keyword>
<evidence type="ECO:0000256" key="1">
    <source>
        <dbReference type="ARBA" id="ARBA00004776"/>
    </source>
</evidence>
<evidence type="ECO:0000256" key="2">
    <source>
        <dbReference type="ARBA" id="ARBA00006739"/>
    </source>
</evidence>
<keyword evidence="4 7" id="KW-0808">Transferase</keyword>
<reference evidence="7 8" key="1">
    <citation type="submission" date="2020-05" db="EMBL/GenBank/DDBJ databases">
        <title>MicrobeNet Type strains.</title>
        <authorList>
            <person name="Nicholson A.C."/>
        </authorList>
    </citation>
    <scope>NUCLEOTIDE SEQUENCE [LARGE SCALE GENOMIC DNA]</scope>
    <source>
        <strain evidence="7 8">JCM 14547</strain>
    </source>
</reference>
<proteinExistence type="inferred from homology"/>
<organism evidence="7 8">
    <name type="scientific">Pseudokineococcus marinus</name>
    <dbReference type="NCBI Taxonomy" id="351215"/>
    <lineage>
        <taxon>Bacteria</taxon>
        <taxon>Bacillati</taxon>
        <taxon>Actinomycetota</taxon>
        <taxon>Actinomycetes</taxon>
        <taxon>Kineosporiales</taxon>
        <taxon>Kineosporiaceae</taxon>
        <taxon>Pseudokineococcus</taxon>
    </lineage>
</organism>
<sequence>MSSGSAWAAVPPASASSVGDSRAGTGTSGVRGVGSGHAATSAALDQPSTLTGAAPRCKPLPPPRAWEVAGNRAGRRAPRHGPDGPGARVPVAEPTGPGWCPSGVPVGSPVVPPASAAAPSSPRPSADPRLAVVVITHRRRAEVLSALERLRDLPERPAVAVVDNGSDDGTAEAVAAEHPWALLVASPENLGALGRDVGVAALERALDPPPELIAFCDDDTWWEPGSLARAADVLEAHPALACVTAQILVEPGGRQDAINVELRESPVQGPSWLPGPALGSFLAGASVVRRSAFREVGGFSRRLWLGGEEELMASDLAAAGWELCHLPELVLHHQPSPARERLRRRRDGVRNTLWFTWLRRPVPAAARRTAHLLSSIPRDRTSAAGVALAIAGLPWVVRERRRLPAYAEARFAALEESQRRSTARHYG</sequence>
<dbReference type="Pfam" id="PF00535">
    <property type="entry name" value="Glycos_transf_2"/>
    <property type="match status" value="1"/>
</dbReference>
<dbReference type="Proteomes" id="UP000555552">
    <property type="component" value="Unassembled WGS sequence"/>
</dbReference>
<accession>A0A849BNX3</accession>